<keyword evidence="1" id="KW-1133">Transmembrane helix</keyword>
<keyword evidence="4" id="KW-1185">Reference proteome</keyword>
<dbReference type="InterPro" id="IPR002509">
    <property type="entry name" value="NODB_dom"/>
</dbReference>
<evidence type="ECO:0000259" key="2">
    <source>
        <dbReference type="PROSITE" id="PS51677"/>
    </source>
</evidence>
<dbReference type="Proteomes" id="UP000295063">
    <property type="component" value="Unassembled WGS sequence"/>
</dbReference>
<dbReference type="AlphaFoldDB" id="A0A4R1PY73"/>
<protein>
    <submittedName>
        <fullName evidence="3">Polysaccharide deacetylase family sporulation protein PdaB</fullName>
    </submittedName>
</protein>
<dbReference type="InterPro" id="IPR011330">
    <property type="entry name" value="Glyco_hydro/deAcase_b/a-brl"/>
</dbReference>
<feature type="transmembrane region" description="Helical" evidence="1">
    <location>
        <begin position="37"/>
        <end position="57"/>
    </location>
</feature>
<keyword evidence="1" id="KW-0812">Transmembrane</keyword>
<dbReference type="OrthoDB" id="62208at2"/>
<dbReference type="RefSeq" id="WP_132083156.1">
    <property type="nucleotide sequence ID" value="NZ_SLUI01000018.1"/>
</dbReference>
<keyword evidence="1" id="KW-0472">Membrane</keyword>
<dbReference type="PROSITE" id="PS51677">
    <property type="entry name" value="NODB"/>
    <property type="match status" value="1"/>
</dbReference>
<dbReference type="PANTHER" id="PTHR10587">
    <property type="entry name" value="GLYCOSYL TRANSFERASE-RELATED"/>
    <property type="match status" value="1"/>
</dbReference>
<dbReference type="EMBL" id="SLUI01000018">
    <property type="protein sequence ID" value="TCL33285.1"/>
    <property type="molecule type" value="Genomic_DNA"/>
</dbReference>
<dbReference type="GO" id="GO:0016810">
    <property type="term" value="F:hydrolase activity, acting on carbon-nitrogen (but not peptide) bonds"/>
    <property type="evidence" value="ECO:0007669"/>
    <property type="project" value="InterPro"/>
</dbReference>
<accession>A0A4R1PY73</accession>
<evidence type="ECO:0000313" key="3">
    <source>
        <dbReference type="EMBL" id="TCL33285.1"/>
    </source>
</evidence>
<dbReference type="Gene3D" id="3.20.20.370">
    <property type="entry name" value="Glycoside hydrolase/deacetylase"/>
    <property type="match status" value="1"/>
</dbReference>
<comment type="caution">
    <text evidence="3">The sequence shown here is derived from an EMBL/GenBank/DDBJ whole genome shotgun (WGS) entry which is preliminary data.</text>
</comment>
<organism evidence="3 4">
    <name type="scientific">Anaerospora hongkongensis</name>
    <dbReference type="NCBI Taxonomy" id="244830"/>
    <lineage>
        <taxon>Bacteria</taxon>
        <taxon>Bacillati</taxon>
        <taxon>Bacillota</taxon>
        <taxon>Negativicutes</taxon>
        <taxon>Selenomonadales</taxon>
        <taxon>Sporomusaceae</taxon>
        <taxon>Anaerospora</taxon>
    </lineage>
</organism>
<dbReference type="CDD" id="cd10917">
    <property type="entry name" value="CE4_NodB_like_6s_7s"/>
    <property type="match status" value="1"/>
</dbReference>
<sequence length="272" mass="30385">MGDLSLRLITMLGLLTALVITGLVLDYLHILRRPVRIGFWGALVGIGIGSILTYNALLPDNHFYGKVFTGIKTDQKVVALTFDDGPYPPYTNQILDILREYQIPATFFLIGQNAEKHPELVRQIAAEGHQLGNHTYQHVDLLTVGRKKSEEEIDRTNRIVEDITGIKMSIIRPPHGFRDPLVMEVMAEKQLEVVEWSVMARDWTNPGVDTIVNRVVSRVQNGSIILLHDGDGIASQASRAQTVEATRHIILALAAKGYKFVTVSEIVKKQED</sequence>
<dbReference type="GO" id="GO:0005975">
    <property type="term" value="P:carbohydrate metabolic process"/>
    <property type="evidence" value="ECO:0007669"/>
    <property type="project" value="InterPro"/>
</dbReference>
<evidence type="ECO:0000313" key="4">
    <source>
        <dbReference type="Proteomes" id="UP000295063"/>
    </source>
</evidence>
<proteinExistence type="predicted"/>
<dbReference type="Pfam" id="PF01522">
    <property type="entry name" value="Polysacc_deac_1"/>
    <property type="match status" value="1"/>
</dbReference>
<reference evidence="3 4" key="1">
    <citation type="submission" date="2019-03" db="EMBL/GenBank/DDBJ databases">
        <title>Genomic Encyclopedia of Type Strains, Phase IV (KMG-IV): sequencing the most valuable type-strain genomes for metagenomic binning, comparative biology and taxonomic classification.</title>
        <authorList>
            <person name="Goeker M."/>
        </authorList>
    </citation>
    <scope>NUCLEOTIDE SEQUENCE [LARGE SCALE GENOMIC DNA]</scope>
    <source>
        <strain evidence="3 4">DSM 15969</strain>
    </source>
</reference>
<dbReference type="SUPFAM" id="SSF88713">
    <property type="entry name" value="Glycoside hydrolase/deacetylase"/>
    <property type="match status" value="1"/>
</dbReference>
<gene>
    <name evidence="3" type="ORF">EV210_11858</name>
</gene>
<evidence type="ECO:0000256" key="1">
    <source>
        <dbReference type="SAM" id="Phobius"/>
    </source>
</evidence>
<feature type="transmembrane region" description="Helical" evidence="1">
    <location>
        <begin position="6"/>
        <end position="25"/>
    </location>
</feature>
<dbReference type="InterPro" id="IPR050248">
    <property type="entry name" value="Polysacc_deacetylase_ArnD"/>
</dbReference>
<name>A0A4R1PY73_9FIRM</name>
<feature type="domain" description="NodB homology" evidence="2">
    <location>
        <begin position="76"/>
        <end position="261"/>
    </location>
</feature>